<dbReference type="STRING" id="7868.ENSCMIP00000036438"/>
<sequence>GFGLAQLLRKSFGRNNVNLSDIRRPPDVIFESGPFVFADVLDYKNLRELVVNNQITWLIHYSAVSEANGPLARSVNITGLHNVLGIALENSVRLFVASTIGAFGPSSPRNPAPDLCVQRPQTIYGVSKVHAELMGEESQSVSNSVTTV</sequence>
<feature type="domain" description="NAD-dependent epimerase/dehydratase" evidence="1">
    <location>
        <begin position="22"/>
        <end position="137"/>
    </location>
</feature>
<reference evidence="2" key="5">
    <citation type="submission" date="2025-09" db="UniProtKB">
        <authorList>
            <consortium name="Ensembl"/>
        </authorList>
    </citation>
    <scope>IDENTIFICATION</scope>
</reference>
<dbReference type="InParanoid" id="A0A4W3JEB9"/>
<evidence type="ECO:0000313" key="3">
    <source>
        <dbReference type="Proteomes" id="UP000314986"/>
    </source>
</evidence>
<proteinExistence type="predicted"/>
<reference evidence="3" key="1">
    <citation type="journal article" date="2006" name="Science">
        <title>Ancient noncoding elements conserved in the human genome.</title>
        <authorList>
            <person name="Venkatesh B."/>
            <person name="Kirkness E.F."/>
            <person name="Loh Y.H."/>
            <person name="Halpern A.L."/>
            <person name="Lee A.P."/>
            <person name="Johnson J."/>
            <person name="Dandona N."/>
            <person name="Viswanathan L.D."/>
            <person name="Tay A."/>
            <person name="Venter J.C."/>
            <person name="Strausberg R.L."/>
            <person name="Brenner S."/>
        </authorList>
    </citation>
    <scope>NUCLEOTIDE SEQUENCE [LARGE SCALE GENOMIC DNA]</scope>
</reference>
<protein>
    <recommendedName>
        <fullName evidence="1">NAD-dependent epimerase/dehydratase domain-containing protein</fullName>
    </recommendedName>
</protein>
<dbReference type="Gene3D" id="3.40.50.720">
    <property type="entry name" value="NAD(P)-binding Rossmann-like Domain"/>
    <property type="match status" value="1"/>
</dbReference>
<dbReference type="GO" id="GO:0006567">
    <property type="term" value="P:L-threonine catabolic process"/>
    <property type="evidence" value="ECO:0007669"/>
    <property type="project" value="TreeGrafter"/>
</dbReference>
<reference evidence="2" key="4">
    <citation type="submission" date="2025-08" db="UniProtKB">
        <authorList>
            <consortium name="Ensembl"/>
        </authorList>
    </citation>
    <scope>IDENTIFICATION</scope>
</reference>
<dbReference type="Ensembl" id="ENSCMIT00000036978.1">
    <property type="protein sequence ID" value="ENSCMIP00000036438.1"/>
    <property type="gene ID" value="ENSCMIG00000015396.1"/>
</dbReference>
<dbReference type="OMA" id="CACKLRI"/>
<dbReference type="InterPro" id="IPR036291">
    <property type="entry name" value="NAD(P)-bd_dom_sf"/>
</dbReference>
<dbReference type="GeneTree" id="ENSGT00940000166051"/>
<dbReference type="Proteomes" id="UP000314986">
    <property type="component" value="Unassembled WGS sequence"/>
</dbReference>
<dbReference type="PANTHER" id="PTHR42687:SF5">
    <property type="entry name" value="L-THREONINE 3-DEHYDROGENASE, MITOCHONDRIAL-LIKE"/>
    <property type="match status" value="1"/>
</dbReference>
<evidence type="ECO:0000259" key="1">
    <source>
        <dbReference type="Pfam" id="PF01370"/>
    </source>
</evidence>
<dbReference type="PANTHER" id="PTHR42687">
    <property type="entry name" value="L-THREONINE 3-DEHYDROGENASE"/>
    <property type="match status" value="1"/>
</dbReference>
<reference evidence="3" key="3">
    <citation type="journal article" date="2014" name="Nature">
        <title>Elephant shark genome provides unique insights into gnathostome evolution.</title>
        <authorList>
            <consortium name="International Elephant Shark Genome Sequencing Consortium"/>
            <person name="Venkatesh B."/>
            <person name="Lee A.P."/>
            <person name="Ravi V."/>
            <person name="Maurya A.K."/>
            <person name="Lian M.M."/>
            <person name="Swann J.B."/>
            <person name="Ohta Y."/>
            <person name="Flajnik M.F."/>
            <person name="Sutoh Y."/>
            <person name="Kasahara M."/>
            <person name="Hoon S."/>
            <person name="Gangu V."/>
            <person name="Roy S.W."/>
            <person name="Irimia M."/>
            <person name="Korzh V."/>
            <person name="Kondrychyn I."/>
            <person name="Lim Z.W."/>
            <person name="Tay B.H."/>
            <person name="Tohari S."/>
            <person name="Kong K.W."/>
            <person name="Ho S."/>
            <person name="Lorente-Galdos B."/>
            <person name="Quilez J."/>
            <person name="Marques-Bonet T."/>
            <person name="Raney B.J."/>
            <person name="Ingham P.W."/>
            <person name="Tay A."/>
            <person name="Hillier L.W."/>
            <person name="Minx P."/>
            <person name="Boehm T."/>
            <person name="Wilson R.K."/>
            <person name="Brenner S."/>
            <person name="Warren W.C."/>
        </authorList>
    </citation>
    <scope>NUCLEOTIDE SEQUENCE [LARGE SCALE GENOMIC DNA]</scope>
</reference>
<dbReference type="GO" id="GO:0008743">
    <property type="term" value="F:L-threonine 3-dehydrogenase activity"/>
    <property type="evidence" value="ECO:0007669"/>
    <property type="project" value="TreeGrafter"/>
</dbReference>
<dbReference type="InterPro" id="IPR051225">
    <property type="entry name" value="NAD(P)_epim/dehydratase"/>
</dbReference>
<dbReference type="AlphaFoldDB" id="A0A4W3JEB9"/>
<name>A0A4W3JEB9_CALMI</name>
<dbReference type="Pfam" id="PF01370">
    <property type="entry name" value="Epimerase"/>
    <property type="match status" value="1"/>
</dbReference>
<accession>A0A4W3JEB9</accession>
<dbReference type="SUPFAM" id="SSF51735">
    <property type="entry name" value="NAD(P)-binding Rossmann-fold domains"/>
    <property type="match status" value="1"/>
</dbReference>
<dbReference type="InterPro" id="IPR001509">
    <property type="entry name" value="Epimerase_deHydtase"/>
</dbReference>
<organism evidence="2 3">
    <name type="scientific">Callorhinchus milii</name>
    <name type="common">Ghost shark</name>
    <dbReference type="NCBI Taxonomy" id="7868"/>
    <lineage>
        <taxon>Eukaryota</taxon>
        <taxon>Metazoa</taxon>
        <taxon>Chordata</taxon>
        <taxon>Craniata</taxon>
        <taxon>Vertebrata</taxon>
        <taxon>Chondrichthyes</taxon>
        <taxon>Holocephali</taxon>
        <taxon>Chimaeriformes</taxon>
        <taxon>Callorhinchidae</taxon>
        <taxon>Callorhinchus</taxon>
    </lineage>
</organism>
<evidence type="ECO:0000313" key="2">
    <source>
        <dbReference type="Ensembl" id="ENSCMIP00000036438.1"/>
    </source>
</evidence>
<reference evidence="3" key="2">
    <citation type="journal article" date="2007" name="PLoS Biol.">
        <title>Survey sequencing and comparative analysis of the elephant shark (Callorhinchus milii) genome.</title>
        <authorList>
            <person name="Venkatesh B."/>
            <person name="Kirkness E.F."/>
            <person name="Loh Y.H."/>
            <person name="Halpern A.L."/>
            <person name="Lee A.P."/>
            <person name="Johnson J."/>
            <person name="Dandona N."/>
            <person name="Viswanathan L.D."/>
            <person name="Tay A."/>
            <person name="Venter J.C."/>
            <person name="Strausberg R.L."/>
            <person name="Brenner S."/>
        </authorList>
    </citation>
    <scope>NUCLEOTIDE SEQUENCE [LARGE SCALE GENOMIC DNA]</scope>
</reference>
<keyword evidence="3" id="KW-1185">Reference proteome</keyword>